<reference evidence="1 2" key="1">
    <citation type="journal article" date="2018" name="Nat. Ecol. Evol.">
        <title>Pezizomycetes genomes reveal the molecular basis of ectomycorrhizal truffle lifestyle.</title>
        <authorList>
            <person name="Murat C."/>
            <person name="Payen T."/>
            <person name="Noel B."/>
            <person name="Kuo A."/>
            <person name="Morin E."/>
            <person name="Chen J."/>
            <person name="Kohler A."/>
            <person name="Krizsan K."/>
            <person name="Balestrini R."/>
            <person name="Da Silva C."/>
            <person name="Montanini B."/>
            <person name="Hainaut M."/>
            <person name="Levati E."/>
            <person name="Barry K.W."/>
            <person name="Belfiori B."/>
            <person name="Cichocki N."/>
            <person name="Clum A."/>
            <person name="Dockter R.B."/>
            <person name="Fauchery L."/>
            <person name="Guy J."/>
            <person name="Iotti M."/>
            <person name="Le Tacon F."/>
            <person name="Lindquist E.A."/>
            <person name="Lipzen A."/>
            <person name="Malagnac F."/>
            <person name="Mello A."/>
            <person name="Molinier V."/>
            <person name="Miyauchi S."/>
            <person name="Poulain J."/>
            <person name="Riccioni C."/>
            <person name="Rubini A."/>
            <person name="Sitrit Y."/>
            <person name="Splivallo R."/>
            <person name="Traeger S."/>
            <person name="Wang M."/>
            <person name="Zifcakova L."/>
            <person name="Wipf D."/>
            <person name="Zambonelli A."/>
            <person name="Paolocci F."/>
            <person name="Nowrousian M."/>
            <person name="Ottonello S."/>
            <person name="Baldrian P."/>
            <person name="Spatafora J.W."/>
            <person name="Henrissat B."/>
            <person name="Nagy L.G."/>
            <person name="Aury J.M."/>
            <person name="Wincker P."/>
            <person name="Grigoriev I.V."/>
            <person name="Bonfante P."/>
            <person name="Martin F.M."/>
        </authorList>
    </citation>
    <scope>NUCLEOTIDE SEQUENCE [LARGE SCALE GENOMIC DNA]</scope>
    <source>
        <strain evidence="1 2">RN42</strain>
    </source>
</reference>
<dbReference type="Proteomes" id="UP000275078">
    <property type="component" value="Unassembled WGS sequence"/>
</dbReference>
<gene>
    <name evidence="1" type="ORF">BJ508DRAFT_330893</name>
</gene>
<organism evidence="1 2">
    <name type="scientific">Ascobolus immersus RN42</name>
    <dbReference type="NCBI Taxonomy" id="1160509"/>
    <lineage>
        <taxon>Eukaryota</taxon>
        <taxon>Fungi</taxon>
        <taxon>Dikarya</taxon>
        <taxon>Ascomycota</taxon>
        <taxon>Pezizomycotina</taxon>
        <taxon>Pezizomycetes</taxon>
        <taxon>Pezizales</taxon>
        <taxon>Ascobolaceae</taxon>
        <taxon>Ascobolus</taxon>
    </lineage>
</organism>
<keyword evidence="2" id="KW-1185">Reference proteome</keyword>
<evidence type="ECO:0000313" key="1">
    <source>
        <dbReference type="EMBL" id="RPA76642.1"/>
    </source>
</evidence>
<protein>
    <submittedName>
        <fullName evidence="1">Uncharacterized protein</fullName>
    </submittedName>
</protein>
<dbReference type="AlphaFoldDB" id="A0A3N4HS42"/>
<dbReference type="EMBL" id="ML119740">
    <property type="protein sequence ID" value="RPA76642.1"/>
    <property type="molecule type" value="Genomic_DNA"/>
</dbReference>
<sequence length="383" mass="42489">MASPHHHLIAIFAASSPVSNEWLQSNKALHTTLFGTANANDSQTIEWYISTSTHEATQPPSHAIIIEPSTNAIKSTLAAKLQALAKKGAPNDKLSLLLFLPFITPEATRHLAMECLYFLLPSPMITTIYIEGPNSMLWSERLQWADRAGTRFMGDVRVLACSKPGYFAQKSSEGTRPLEAIMELAMATDTPAESIDEEPTSYAVSRLLPPLVNFGIQSRRPWTVAPALPNDPRYNQPPSPSQQALVDLIKLYESVVPRFGTDQGTPASEVVYEKLRLSVTNRGDVAALEELHKLAERRLAVYREAEEVARHYGVELPKEARNGLSEEEGRYGDEYWKELDRFWIVERACATEWGVVGNLLVRALAGGGVKLRTRRARRGGGRS</sequence>
<name>A0A3N4HS42_ASCIM</name>
<proteinExistence type="predicted"/>
<accession>A0A3N4HS42</accession>
<evidence type="ECO:0000313" key="2">
    <source>
        <dbReference type="Proteomes" id="UP000275078"/>
    </source>
</evidence>